<evidence type="ECO:0000313" key="2">
    <source>
        <dbReference type="Proteomes" id="UP000321393"/>
    </source>
</evidence>
<dbReference type="OrthoDB" id="111931at2759"/>
<dbReference type="PANTHER" id="PTHR37984">
    <property type="entry name" value="PROTEIN CBG26694"/>
    <property type="match status" value="1"/>
</dbReference>
<dbReference type="InterPro" id="IPR043128">
    <property type="entry name" value="Rev_trsase/Diguanyl_cyclase"/>
</dbReference>
<reference evidence="1 2" key="1">
    <citation type="submission" date="2019-08" db="EMBL/GenBank/DDBJ databases">
        <title>Draft genome sequences of two oriental melons (Cucumis melo L. var makuwa).</title>
        <authorList>
            <person name="Kwon S.-Y."/>
        </authorList>
    </citation>
    <scope>NUCLEOTIDE SEQUENCE [LARGE SCALE GENOMIC DNA]</scope>
    <source>
        <strain evidence="2">cv. SW 3</strain>
        <tissue evidence="1">Leaf</tissue>
    </source>
</reference>
<dbReference type="SUPFAM" id="SSF56672">
    <property type="entry name" value="DNA/RNA polymerases"/>
    <property type="match status" value="1"/>
</dbReference>
<dbReference type="Proteomes" id="UP000321393">
    <property type="component" value="Unassembled WGS sequence"/>
</dbReference>
<name>A0A5A7T6N6_CUCMM</name>
<dbReference type="STRING" id="1194695.A0A5A7T6N6"/>
<gene>
    <name evidence="1" type="ORF">E6C27_scaffold86G001330</name>
</gene>
<dbReference type="InterPro" id="IPR050951">
    <property type="entry name" value="Retrovirus_Pol_polyprotein"/>
</dbReference>
<dbReference type="AlphaFoldDB" id="A0A5A7T6N6"/>
<sequence length="218" mass="24971">MKVSKLLNQGTWSILDSVVDIREPKVSLSSEPVSQTLFLYLELLIEWPPAELKELKVQLQEFLDKEAEYEEHLYQVLETIQANKLYVKFSKCYYRRFVEDFSRITNPLTQLTRNETPFVWSPTCESSFQELKLKLVTALVFTMSDGSESFVIYSDAFKKGLGKANVVANALSRKVSHSATLITEQIPLLRNFERVEIAVLVGEVTSQLTQLSVQPTLR</sequence>
<comment type="caution">
    <text evidence="1">The sequence shown here is derived from an EMBL/GenBank/DDBJ whole genome shotgun (WGS) entry which is preliminary data.</text>
</comment>
<dbReference type="Gene3D" id="3.30.70.270">
    <property type="match status" value="1"/>
</dbReference>
<proteinExistence type="predicted"/>
<dbReference type="EMBL" id="SSTE01019085">
    <property type="protein sequence ID" value="KAA0037039.1"/>
    <property type="molecule type" value="Genomic_DNA"/>
</dbReference>
<accession>A0A5A7T6N6</accession>
<evidence type="ECO:0000313" key="1">
    <source>
        <dbReference type="EMBL" id="KAA0037039.1"/>
    </source>
</evidence>
<protein>
    <submittedName>
        <fullName evidence="1">Mitochondrial protein</fullName>
    </submittedName>
</protein>
<dbReference type="PANTHER" id="PTHR37984:SF5">
    <property type="entry name" value="PROTEIN NYNRIN-LIKE"/>
    <property type="match status" value="1"/>
</dbReference>
<dbReference type="InterPro" id="IPR043502">
    <property type="entry name" value="DNA/RNA_pol_sf"/>
</dbReference>
<organism evidence="1 2">
    <name type="scientific">Cucumis melo var. makuwa</name>
    <name type="common">Oriental melon</name>
    <dbReference type="NCBI Taxonomy" id="1194695"/>
    <lineage>
        <taxon>Eukaryota</taxon>
        <taxon>Viridiplantae</taxon>
        <taxon>Streptophyta</taxon>
        <taxon>Embryophyta</taxon>
        <taxon>Tracheophyta</taxon>
        <taxon>Spermatophyta</taxon>
        <taxon>Magnoliopsida</taxon>
        <taxon>eudicotyledons</taxon>
        <taxon>Gunneridae</taxon>
        <taxon>Pentapetalae</taxon>
        <taxon>rosids</taxon>
        <taxon>fabids</taxon>
        <taxon>Cucurbitales</taxon>
        <taxon>Cucurbitaceae</taxon>
        <taxon>Benincaseae</taxon>
        <taxon>Cucumis</taxon>
    </lineage>
</organism>